<dbReference type="InterPro" id="IPR000504">
    <property type="entry name" value="RRM_dom"/>
</dbReference>
<dbReference type="AlphaFoldDB" id="A0AAJ0FTJ0"/>
<feature type="compositionally biased region" description="Basic and acidic residues" evidence="3">
    <location>
        <begin position="1"/>
        <end position="14"/>
    </location>
</feature>
<feature type="compositionally biased region" description="Basic residues" evidence="3">
    <location>
        <begin position="194"/>
        <end position="207"/>
    </location>
</feature>
<dbReference type="InterPro" id="IPR051229">
    <property type="entry name" value="ALYREF_mRNA_export"/>
</dbReference>
<feature type="region of interest" description="Disordered" evidence="3">
    <location>
        <begin position="1"/>
        <end position="69"/>
    </location>
</feature>
<organism evidence="5 6">
    <name type="scientific">Conoideocrella luteorostrata</name>
    <dbReference type="NCBI Taxonomy" id="1105319"/>
    <lineage>
        <taxon>Eukaryota</taxon>
        <taxon>Fungi</taxon>
        <taxon>Dikarya</taxon>
        <taxon>Ascomycota</taxon>
        <taxon>Pezizomycotina</taxon>
        <taxon>Sordariomycetes</taxon>
        <taxon>Hypocreomycetidae</taxon>
        <taxon>Hypocreales</taxon>
        <taxon>Clavicipitaceae</taxon>
        <taxon>Conoideocrella</taxon>
    </lineage>
</organism>
<reference evidence="5" key="1">
    <citation type="submission" date="2023-06" db="EMBL/GenBank/DDBJ databases">
        <title>Conoideocrella luteorostrata (Hypocreales: Clavicipitaceae), a potential biocontrol fungus for elongate hemlock scale in United States Christmas tree production areas.</title>
        <authorList>
            <person name="Barrett H."/>
            <person name="Lovett B."/>
            <person name="Macias A.M."/>
            <person name="Stajich J.E."/>
            <person name="Kasson M.T."/>
        </authorList>
    </citation>
    <scope>NUCLEOTIDE SEQUENCE</scope>
    <source>
        <strain evidence="5">ARSEF 14590</strain>
    </source>
</reference>
<sequence>MSSKLDKPLDDIVSAKRQSARNRRPSQRRSAGPKAAAPVGGIQKNSKPARGSAAKPAPTKATASGESKVIVSNLPKDVSEQQIKEYFVQAVGPIKRVDLVYGPNSVSRGIANVAFHKSDGAGKAFQKLNGLLVDNRPIKIEIVVGAAQADKVMPAVKSLAERTAQPKPQPKTAASGKGGAGGVGKAGNGAKGAANKKRRGRNARPSKKTADELDTDMADYFNKTADGANNGAAANAAAPVAAATGDAPMEDEIMVKQLEMIHSPGNELLVDDRDKLSADDFLEAPDLDLGQHCLPRVRSSMEGGAKYGSSAGQAAMKAPLREARAASKEV</sequence>
<feature type="compositionally biased region" description="Gly residues" evidence="3">
    <location>
        <begin position="176"/>
        <end position="190"/>
    </location>
</feature>
<feature type="domain" description="RRM" evidence="4">
    <location>
        <begin position="67"/>
        <end position="145"/>
    </location>
</feature>
<dbReference type="SMART" id="SM01218">
    <property type="entry name" value="FoP_duplication"/>
    <property type="match status" value="1"/>
</dbReference>
<dbReference type="InterPro" id="IPR035979">
    <property type="entry name" value="RBD_domain_sf"/>
</dbReference>
<dbReference type="SMART" id="SM00360">
    <property type="entry name" value="RRM"/>
    <property type="match status" value="1"/>
</dbReference>
<gene>
    <name evidence="5" type="primary">YRA1</name>
    <name evidence="5" type="ORF">QQS21_005747</name>
</gene>
<evidence type="ECO:0000259" key="4">
    <source>
        <dbReference type="PROSITE" id="PS50102"/>
    </source>
</evidence>
<feature type="region of interest" description="Disordered" evidence="3">
    <location>
        <begin position="302"/>
        <end position="330"/>
    </location>
</feature>
<feature type="region of interest" description="Disordered" evidence="3">
    <location>
        <begin position="158"/>
        <end position="215"/>
    </location>
</feature>
<accession>A0AAJ0FTJ0</accession>
<keyword evidence="6" id="KW-1185">Reference proteome</keyword>
<dbReference type="PANTHER" id="PTHR19965">
    <property type="entry name" value="RNA AND EXPORT FACTOR BINDING PROTEIN"/>
    <property type="match status" value="1"/>
</dbReference>
<proteinExistence type="predicted"/>
<dbReference type="InterPro" id="IPR012677">
    <property type="entry name" value="Nucleotide-bd_a/b_plait_sf"/>
</dbReference>
<dbReference type="GO" id="GO:0003729">
    <property type="term" value="F:mRNA binding"/>
    <property type="evidence" value="ECO:0007669"/>
    <property type="project" value="TreeGrafter"/>
</dbReference>
<dbReference type="PROSITE" id="PS50102">
    <property type="entry name" value="RRM"/>
    <property type="match status" value="1"/>
</dbReference>
<dbReference type="PANTHER" id="PTHR19965:SF35">
    <property type="entry name" value="RNA ANNEALING PROTEIN YRA1"/>
    <property type="match status" value="1"/>
</dbReference>
<dbReference type="Proteomes" id="UP001251528">
    <property type="component" value="Unassembled WGS sequence"/>
</dbReference>
<evidence type="ECO:0000256" key="1">
    <source>
        <dbReference type="ARBA" id="ARBA00022884"/>
    </source>
</evidence>
<dbReference type="SUPFAM" id="SSF54928">
    <property type="entry name" value="RNA-binding domain, RBD"/>
    <property type="match status" value="1"/>
</dbReference>
<feature type="compositionally biased region" description="Basic residues" evidence="3">
    <location>
        <begin position="18"/>
        <end position="27"/>
    </location>
</feature>
<feature type="compositionally biased region" description="Low complexity" evidence="3">
    <location>
        <begin position="51"/>
        <end position="65"/>
    </location>
</feature>
<name>A0AAJ0FTJ0_9HYPO</name>
<dbReference type="Gene3D" id="3.30.70.330">
    <property type="match status" value="1"/>
</dbReference>
<evidence type="ECO:0000313" key="6">
    <source>
        <dbReference type="Proteomes" id="UP001251528"/>
    </source>
</evidence>
<keyword evidence="1 2" id="KW-0694">RNA-binding</keyword>
<evidence type="ECO:0000256" key="3">
    <source>
        <dbReference type="SAM" id="MobiDB-lite"/>
    </source>
</evidence>
<dbReference type="EMBL" id="JASWJB010000099">
    <property type="protein sequence ID" value="KAK2598115.1"/>
    <property type="molecule type" value="Genomic_DNA"/>
</dbReference>
<evidence type="ECO:0000313" key="5">
    <source>
        <dbReference type="EMBL" id="KAK2598115.1"/>
    </source>
</evidence>
<comment type="caution">
    <text evidence="5">The sequence shown here is derived from an EMBL/GenBank/DDBJ whole genome shotgun (WGS) entry which is preliminary data.</text>
</comment>
<dbReference type="Pfam" id="PF00076">
    <property type="entry name" value="RRM_1"/>
    <property type="match status" value="1"/>
</dbReference>
<evidence type="ECO:0000256" key="2">
    <source>
        <dbReference type="PROSITE-ProRule" id="PRU00176"/>
    </source>
</evidence>
<feature type="compositionally biased region" description="Basic and acidic residues" evidence="3">
    <location>
        <begin position="319"/>
        <end position="330"/>
    </location>
</feature>
<dbReference type="GO" id="GO:0005634">
    <property type="term" value="C:nucleus"/>
    <property type="evidence" value="ECO:0007669"/>
    <property type="project" value="TreeGrafter"/>
</dbReference>
<protein>
    <submittedName>
        <fullName evidence="5">RNA-binding RNA annealing protein</fullName>
    </submittedName>
</protein>
<dbReference type="InterPro" id="IPR025715">
    <property type="entry name" value="FoP_C"/>
</dbReference>